<dbReference type="InterPro" id="IPR029030">
    <property type="entry name" value="Caspase-like_dom_sf"/>
</dbReference>
<comment type="similarity">
    <text evidence="2">Belongs to the peptidase C13 family.</text>
</comment>
<dbReference type="PRINTS" id="PR00776">
    <property type="entry name" value="HEMOGLOBNASE"/>
</dbReference>
<dbReference type="Pfam" id="PF01650">
    <property type="entry name" value="Peptidase_C13"/>
    <property type="match status" value="1"/>
</dbReference>
<reference evidence="6" key="1">
    <citation type="journal article" date="2011" name="Genome Biol.">
        <title>The draft genome of the carcinogenic human liver fluke Clonorchis sinensis.</title>
        <authorList>
            <person name="Wang X."/>
            <person name="Chen W."/>
            <person name="Huang Y."/>
            <person name="Sun J."/>
            <person name="Men J."/>
            <person name="Liu H."/>
            <person name="Luo F."/>
            <person name="Guo L."/>
            <person name="Lv X."/>
            <person name="Deng C."/>
            <person name="Zhou C."/>
            <person name="Fan Y."/>
            <person name="Li X."/>
            <person name="Huang L."/>
            <person name="Hu Y."/>
            <person name="Liang C."/>
            <person name="Hu X."/>
            <person name="Xu J."/>
            <person name="Yu X."/>
        </authorList>
    </citation>
    <scope>NUCLEOTIDE SEQUENCE [LARGE SCALE GENOMIC DNA]</scope>
    <source>
        <strain evidence="6">Henan</strain>
    </source>
</reference>
<evidence type="ECO:0000256" key="4">
    <source>
        <dbReference type="ARBA" id="ARBA00022729"/>
    </source>
</evidence>
<comment type="pathway">
    <text evidence="1">Glycolipid biosynthesis; glycosylphosphatidylinositol-anchor biosynthesis.</text>
</comment>
<dbReference type="AlphaFoldDB" id="H2KPQ7"/>
<evidence type="ECO:0000313" key="6">
    <source>
        <dbReference type="EMBL" id="GAA33625.2"/>
    </source>
</evidence>
<dbReference type="Gene3D" id="3.40.50.1460">
    <property type="match status" value="1"/>
</dbReference>
<evidence type="ECO:0000256" key="1">
    <source>
        <dbReference type="ARBA" id="ARBA00004687"/>
    </source>
</evidence>
<reference key="2">
    <citation type="submission" date="2011-10" db="EMBL/GenBank/DDBJ databases">
        <title>The genome and transcriptome sequence of Clonorchis sinensis provide insights into the carcinogenic liver fluke.</title>
        <authorList>
            <person name="Wang X."/>
            <person name="Huang Y."/>
            <person name="Chen W."/>
            <person name="Liu H."/>
            <person name="Guo L."/>
            <person name="Chen Y."/>
            <person name="Luo F."/>
            <person name="Zhou W."/>
            <person name="Sun J."/>
            <person name="Mao Q."/>
            <person name="Liang P."/>
            <person name="Zhou C."/>
            <person name="Tian Y."/>
            <person name="Men J."/>
            <person name="Lv X."/>
            <person name="Huang L."/>
            <person name="Zhou J."/>
            <person name="Hu Y."/>
            <person name="Li R."/>
            <person name="Zhang F."/>
            <person name="Lei H."/>
            <person name="Li X."/>
            <person name="Hu X."/>
            <person name="Liang C."/>
            <person name="Xu J."/>
            <person name="Wu Z."/>
            <person name="Yu X."/>
        </authorList>
    </citation>
    <scope>NUCLEOTIDE SEQUENCE</scope>
    <source>
        <strain>Henan</strain>
    </source>
</reference>
<name>H2KPQ7_CLOSI</name>
<dbReference type="Proteomes" id="UP000008909">
    <property type="component" value="Unassembled WGS sequence"/>
</dbReference>
<dbReference type="GO" id="GO:0003923">
    <property type="term" value="F:GPI-anchor transamidase activity"/>
    <property type="evidence" value="ECO:0007669"/>
    <property type="project" value="InterPro"/>
</dbReference>
<dbReference type="GO" id="GO:0006506">
    <property type="term" value="P:GPI anchor biosynthetic process"/>
    <property type="evidence" value="ECO:0007669"/>
    <property type="project" value="UniProtKB-UniPathway"/>
</dbReference>
<dbReference type="SUPFAM" id="SSF52129">
    <property type="entry name" value="Caspase-like"/>
    <property type="match status" value="1"/>
</dbReference>
<protein>
    <submittedName>
        <fullName evidence="6">Putative GPI-anchor transamidase</fullName>
    </submittedName>
</protein>
<dbReference type="UniPathway" id="UPA00196"/>
<evidence type="ECO:0000256" key="5">
    <source>
        <dbReference type="SAM" id="MobiDB-lite"/>
    </source>
</evidence>
<keyword evidence="7" id="KW-1185">Reference proteome</keyword>
<dbReference type="GO" id="GO:0016255">
    <property type="term" value="P:attachment of GPI anchor to protein"/>
    <property type="evidence" value="ECO:0007669"/>
    <property type="project" value="InterPro"/>
</dbReference>
<proteinExistence type="inferred from homology"/>
<dbReference type="InterPro" id="IPR001096">
    <property type="entry name" value="Peptidase_C13"/>
</dbReference>
<dbReference type="PANTHER" id="PTHR48067:SF1">
    <property type="entry name" value="GPI-ANCHOR TRANSAMIDASE"/>
    <property type="match status" value="1"/>
</dbReference>
<dbReference type="InterPro" id="IPR028361">
    <property type="entry name" value="GPI_transamidase"/>
</dbReference>
<dbReference type="PANTHER" id="PTHR48067">
    <property type="entry name" value="GPI-ANCHOR TRANSAMIDASE"/>
    <property type="match status" value="1"/>
</dbReference>
<feature type="region of interest" description="Disordered" evidence="5">
    <location>
        <begin position="228"/>
        <end position="248"/>
    </location>
</feature>
<keyword evidence="3" id="KW-0337">GPI-anchor biosynthesis</keyword>
<evidence type="ECO:0000256" key="3">
    <source>
        <dbReference type="ARBA" id="ARBA00022502"/>
    </source>
</evidence>
<dbReference type="EMBL" id="DF142928">
    <property type="protein sequence ID" value="GAA33625.2"/>
    <property type="molecule type" value="Genomic_DNA"/>
</dbReference>
<evidence type="ECO:0000313" key="7">
    <source>
        <dbReference type="Proteomes" id="UP000008909"/>
    </source>
</evidence>
<dbReference type="GO" id="GO:0042765">
    <property type="term" value="C:GPI-anchor transamidase complex"/>
    <property type="evidence" value="ECO:0007669"/>
    <property type="project" value="InterPro"/>
</dbReference>
<evidence type="ECO:0000256" key="2">
    <source>
        <dbReference type="ARBA" id="ARBA00009941"/>
    </source>
</evidence>
<organism evidence="6 7">
    <name type="scientific">Clonorchis sinensis</name>
    <name type="common">Chinese liver fluke</name>
    <dbReference type="NCBI Taxonomy" id="79923"/>
    <lineage>
        <taxon>Eukaryota</taxon>
        <taxon>Metazoa</taxon>
        <taxon>Spiralia</taxon>
        <taxon>Lophotrochozoa</taxon>
        <taxon>Platyhelminthes</taxon>
        <taxon>Trematoda</taxon>
        <taxon>Digenea</taxon>
        <taxon>Opisthorchiida</taxon>
        <taxon>Opisthorchiata</taxon>
        <taxon>Opisthorchiidae</taxon>
        <taxon>Clonorchis</taxon>
    </lineage>
</organism>
<sequence>MLSDDASCSPRNPRPAQIFNNPYNPVNLYGESIEVDYRGYEVTVENFIRVLTGRLPPSTPTSKRLNTDEHSNILIYMTGHGGDGFLKFQDENELSSNEMADVVEQMWQKKRYHEILFIVDTCQAESMGKLIYSPNVVTVGSSAIGEDSLSLHVDKDIGVFMSDRYSYHASEFLKGITPESKQTMDQFLSICPKHQCLSTVVTRTELLRRPIRTVPVTDFFASVRHIEAGPDVPEPTPDQLNATGEPPKQSFLTDKLMKRRLEGFQNTGIQMADNENLVQLEYADIDLVFEEQIDEVPTRRDLKTGILETFQCSPLINDEIRQK</sequence>
<dbReference type="GO" id="GO:0006508">
    <property type="term" value="P:proteolysis"/>
    <property type="evidence" value="ECO:0007669"/>
    <property type="project" value="InterPro"/>
</dbReference>
<keyword evidence="4" id="KW-0732">Signal</keyword>
<accession>H2KPQ7</accession>
<gene>
    <name evidence="6" type="ORF">CLF_102441</name>
</gene>